<protein>
    <recommendedName>
        <fullName evidence="2">NIDO domain-containing protein</fullName>
    </recommendedName>
</protein>
<dbReference type="HOGENOM" id="CLU_509911_0_0_1"/>
<sequence length="534" mass="59452">MVIGVTSVIARETMLARILIGIVLFGTTHAKLYPYGVENGDEVADCGRWNLGSVKVPLNNPMPFLGGSPINEIWVSTFGSLSTNKVKDHRVRHILNNTLLAPFFVSSQPGGEGIVVYRQVCGGNDSLLEKVANDVAKSKNVTNDDFSPTCVLVVTWDKVSSLDDSGKQNTFQAVLASDGEKTYVIYNYPRNITWVSGNNQDAVAGVFISGDLLASCEIHLPGSDSPQIQNISRNSWVRDVQGRYVIEISDPIKCASKFVSPCGNFSEDRGTSDPYFQYREDGSGRFYRVFTCNIGFHLSPGVNTYEVDCTYDPDYYTYEWSELPNACLDLNATRTLHTSIEVTQFNDTDLIRWYDDPQTLQELLETYLPPSIERLVEETGITGVVTNVDTISNITRQGNSSLVVVGFTTYIPTYNNKRLKDNQLENKLESVLQRNQRMDFVTFNPNTTVQETSSGCLQSCLCWMNYDPIRCRVGKVKPEILPDACCGCPGQAYTSSLKACCNNRQIYDPTKAVCCGNHVRQGTTCPPIRKFRNK</sequence>
<dbReference type="PANTHER" id="PTHR13802:SF52">
    <property type="entry name" value="MUCIN-4"/>
    <property type="match status" value="1"/>
</dbReference>
<evidence type="ECO:0000259" key="2">
    <source>
        <dbReference type="PROSITE" id="PS51220"/>
    </source>
</evidence>
<proteinExistence type="predicted"/>
<dbReference type="InParanoid" id="H2YV73"/>
<reference evidence="4" key="1">
    <citation type="submission" date="2003-08" db="EMBL/GenBank/DDBJ databases">
        <authorList>
            <person name="Birren B."/>
            <person name="Nusbaum C."/>
            <person name="Abebe A."/>
            <person name="Abouelleil A."/>
            <person name="Adekoya E."/>
            <person name="Ait-zahra M."/>
            <person name="Allen N."/>
            <person name="Allen T."/>
            <person name="An P."/>
            <person name="Anderson M."/>
            <person name="Anderson S."/>
            <person name="Arachchi H."/>
            <person name="Armbruster J."/>
            <person name="Bachantsang P."/>
            <person name="Baldwin J."/>
            <person name="Barry A."/>
            <person name="Bayul T."/>
            <person name="Blitshsteyn B."/>
            <person name="Bloom T."/>
            <person name="Blye J."/>
            <person name="Boguslavskiy L."/>
            <person name="Borowsky M."/>
            <person name="Boukhgalter B."/>
            <person name="Brunache A."/>
            <person name="Butler J."/>
            <person name="Calixte N."/>
            <person name="Calvo S."/>
            <person name="Camarata J."/>
            <person name="Campo K."/>
            <person name="Chang J."/>
            <person name="Cheshatsang Y."/>
            <person name="Citroen M."/>
            <person name="Collymore A."/>
            <person name="Considine T."/>
            <person name="Cook A."/>
            <person name="Cooke P."/>
            <person name="Corum B."/>
            <person name="Cuomo C."/>
            <person name="David R."/>
            <person name="Dawoe T."/>
            <person name="Degray S."/>
            <person name="Dodge S."/>
            <person name="Dooley K."/>
            <person name="Dorje P."/>
            <person name="Dorjee K."/>
            <person name="Dorris L."/>
            <person name="Duffey N."/>
            <person name="Dupes A."/>
            <person name="Elkins T."/>
            <person name="Engels R."/>
            <person name="Erickson J."/>
            <person name="Farina A."/>
            <person name="Faro S."/>
            <person name="Ferreira P."/>
            <person name="Fischer H."/>
            <person name="Fitzgerald M."/>
            <person name="Foley K."/>
            <person name="Gage D."/>
            <person name="Galagan J."/>
            <person name="Gearin G."/>
            <person name="Gnerre S."/>
            <person name="Gnirke A."/>
            <person name="Goyette A."/>
            <person name="Graham J."/>
            <person name="Grandbois E."/>
            <person name="Gyaltsen K."/>
            <person name="Hafez N."/>
            <person name="Hagopian D."/>
            <person name="Hagos B."/>
            <person name="Hall J."/>
            <person name="Hatcher B."/>
            <person name="Heller A."/>
            <person name="Higgins H."/>
            <person name="Honan T."/>
            <person name="Horn A."/>
            <person name="Houde N."/>
            <person name="Hughes L."/>
            <person name="Hulme W."/>
            <person name="Husby E."/>
            <person name="Iliev I."/>
            <person name="Jaffe D."/>
            <person name="Jones C."/>
            <person name="Kamal M."/>
            <person name="Kamat A."/>
            <person name="Kamvysselis M."/>
            <person name="Karlsson E."/>
            <person name="Kells C."/>
            <person name="Kieu A."/>
            <person name="Kisner P."/>
            <person name="Kodira C."/>
            <person name="Kulbokas E."/>
            <person name="Labutti K."/>
            <person name="Lama D."/>
            <person name="Landers T."/>
            <person name="Leger J."/>
            <person name="Levine S."/>
            <person name="Lewis D."/>
            <person name="Lewis T."/>
            <person name="Lindblad-toh K."/>
            <person name="Liu X."/>
            <person name="Lokyitsang T."/>
            <person name="Lokyitsang Y."/>
            <person name="Lucien O."/>
            <person name="Lui A."/>
            <person name="Ma L.J."/>
            <person name="Mabbitt R."/>
            <person name="Macdonald J."/>
            <person name="Maclean C."/>
            <person name="Major J."/>
            <person name="Manning J."/>
            <person name="Marabella R."/>
            <person name="Maru K."/>
            <person name="Matthews C."/>
            <person name="Mauceli E."/>
            <person name="Mccarthy M."/>
            <person name="Mcdonough S."/>
            <person name="Mcghee T."/>
            <person name="Meldrim J."/>
            <person name="Meneus L."/>
            <person name="Mesirov J."/>
            <person name="Mihalev A."/>
            <person name="Mihova T."/>
            <person name="Mikkelsen T."/>
            <person name="Mlenga V."/>
            <person name="Moru K."/>
            <person name="Mozes J."/>
            <person name="Mulrain L."/>
            <person name="Munson G."/>
            <person name="Naylor J."/>
            <person name="Newes C."/>
            <person name="Nguyen C."/>
            <person name="Nguyen N."/>
            <person name="Nguyen T."/>
            <person name="Nicol R."/>
            <person name="Nielsen C."/>
            <person name="Nizzari M."/>
            <person name="Norbu C."/>
            <person name="Norbu N."/>
            <person name="O'donnell P."/>
            <person name="Okoawo O."/>
            <person name="O'leary S."/>
            <person name="Omotosho B."/>
            <person name="O'neill K."/>
            <person name="Osman S."/>
            <person name="Parker S."/>
            <person name="Perrin D."/>
            <person name="Phunkhang P."/>
            <person name="Piqani B."/>
            <person name="Purcell S."/>
            <person name="Rachupka T."/>
            <person name="Ramasamy U."/>
            <person name="Rameau R."/>
            <person name="Ray V."/>
            <person name="Raymond C."/>
            <person name="Retta R."/>
            <person name="Richardson S."/>
            <person name="Rise C."/>
            <person name="Rodriguez J."/>
            <person name="Rogers J."/>
            <person name="Rogov P."/>
            <person name="Rutman M."/>
            <person name="Schupbach R."/>
            <person name="Seaman C."/>
            <person name="Settipalli S."/>
            <person name="Sharpe T."/>
            <person name="Sheridan J."/>
            <person name="Sherpa N."/>
            <person name="Shi J."/>
            <person name="Smirnov S."/>
            <person name="Smith C."/>
            <person name="Sougnez C."/>
            <person name="Spencer B."/>
            <person name="Stalker J."/>
            <person name="Stange-thomann N."/>
            <person name="Stavropoulos S."/>
            <person name="Stetson K."/>
            <person name="Stone C."/>
            <person name="Stone S."/>
            <person name="Stubbs M."/>
            <person name="Talamas J."/>
            <person name="Tchuinga P."/>
            <person name="Tenzing P."/>
            <person name="Tesfaye S."/>
            <person name="Theodore J."/>
            <person name="Thoulutsang Y."/>
            <person name="Topham K."/>
            <person name="Towey S."/>
            <person name="Tsamla T."/>
            <person name="Tsomo N."/>
            <person name="Vallee D."/>
            <person name="Vassiliev H."/>
            <person name="Venkataraman V."/>
            <person name="Vinson J."/>
            <person name="Vo A."/>
            <person name="Wade C."/>
            <person name="Wang S."/>
            <person name="Wangchuk T."/>
            <person name="Wangdi T."/>
            <person name="Whittaker C."/>
            <person name="Wilkinson J."/>
            <person name="Wu Y."/>
            <person name="Wyman D."/>
            <person name="Yadav S."/>
            <person name="Yang S."/>
            <person name="Yang X."/>
            <person name="Yeager S."/>
            <person name="Yee E."/>
            <person name="Young G."/>
            <person name="Zainoun J."/>
            <person name="Zembeck L."/>
            <person name="Zimmer A."/>
            <person name="Zody M."/>
            <person name="Lander E."/>
        </authorList>
    </citation>
    <scope>NUCLEOTIDE SEQUENCE [LARGE SCALE GENOMIC DNA]</scope>
</reference>
<organism evidence="3 4">
    <name type="scientific">Ciona savignyi</name>
    <name type="common">Pacific transparent sea squirt</name>
    <dbReference type="NCBI Taxonomy" id="51511"/>
    <lineage>
        <taxon>Eukaryota</taxon>
        <taxon>Metazoa</taxon>
        <taxon>Chordata</taxon>
        <taxon>Tunicata</taxon>
        <taxon>Ascidiacea</taxon>
        <taxon>Phlebobranchia</taxon>
        <taxon>Cionidae</taxon>
        <taxon>Ciona</taxon>
    </lineage>
</organism>
<dbReference type="GeneTree" id="ENSGT00730000110943"/>
<dbReference type="PROSITE" id="PS51220">
    <property type="entry name" value="NIDO"/>
    <property type="match status" value="1"/>
</dbReference>
<evidence type="ECO:0000256" key="1">
    <source>
        <dbReference type="ARBA" id="ARBA00023157"/>
    </source>
</evidence>
<name>H2YV73_CIOSA</name>
<dbReference type="Pfam" id="PF06119">
    <property type="entry name" value="NIDO"/>
    <property type="match status" value="1"/>
</dbReference>
<dbReference type="Proteomes" id="UP000007875">
    <property type="component" value="Unassembled WGS sequence"/>
</dbReference>
<reference evidence="3" key="2">
    <citation type="submission" date="2025-08" db="UniProtKB">
        <authorList>
            <consortium name="Ensembl"/>
        </authorList>
    </citation>
    <scope>IDENTIFICATION</scope>
</reference>
<dbReference type="eggNOG" id="KOG4291">
    <property type="taxonomic scope" value="Eukaryota"/>
</dbReference>
<dbReference type="STRING" id="51511.ENSCSAVP00000009233"/>
<keyword evidence="1" id="KW-1015">Disulfide bond</keyword>
<dbReference type="InterPro" id="IPR003886">
    <property type="entry name" value="NIDO_dom"/>
</dbReference>
<evidence type="ECO:0000313" key="3">
    <source>
        <dbReference type="Ensembl" id="ENSCSAVP00000009233.1"/>
    </source>
</evidence>
<dbReference type="AlphaFoldDB" id="H2YV73"/>
<dbReference type="SMART" id="SM00539">
    <property type="entry name" value="NIDO"/>
    <property type="match status" value="1"/>
</dbReference>
<dbReference type="Ensembl" id="ENSCSAVT00000009350.1">
    <property type="protein sequence ID" value="ENSCSAVP00000009233.1"/>
    <property type="gene ID" value="ENSCSAVG00000005443.1"/>
</dbReference>
<keyword evidence="4" id="KW-1185">Reference proteome</keyword>
<accession>H2YV73</accession>
<dbReference type="PANTHER" id="PTHR13802">
    <property type="entry name" value="MUCIN 4-RELATED"/>
    <property type="match status" value="1"/>
</dbReference>
<reference evidence="3" key="3">
    <citation type="submission" date="2025-09" db="UniProtKB">
        <authorList>
            <consortium name="Ensembl"/>
        </authorList>
    </citation>
    <scope>IDENTIFICATION</scope>
</reference>
<feature type="domain" description="NIDO" evidence="2">
    <location>
        <begin position="101"/>
        <end position="251"/>
    </location>
</feature>
<evidence type="ECO:0000313" key="4">
    <source>
        <dbReference type="Proteomes" id="UP000007875"/>
    </source>
</evidence>
<dbReference type="InterPro" id="IPR051495">
    <property type="entry name" value="Epithelial_Barrier/Signaling"/>
</dbReference>
<dbReference type="GO" id="GO:0007160">
    <property type="term" value="P:cell-matrix adhesion"/>
    <property type="evidence" value="ECO:0007669"/>
    <property type="project" value="InterPro"/>
</dbReference>